<dbReference type="InterPro" id="IPR005123">
    <property type="entry name" value="Oxoglu/Fe-dep_dioxygenase_dom"/>
</dbReference>
<evidence type="ECO:0000256" key="1">
    <source>
        <dbReference type="ARBA" id="ARBA00022723"/>
    </source>
</evidence>
<keyword evidence="2 3" id="KW-0408">Iron</keyword>
<dbReference type="SUPFAM" id="SSF51197">
    <property type="entry name" value="Clavaminate synthase-like"/>
    <property type="match status" value="1"/>
</dbReference>
<keyword evidence="1 3" id="KW-0479">Metal-binding</keyword>
<sequence>MEVERVQDIANLSKETIPEEFIRSINEQPALTRVIGTVLKVPIIDLRDPNEENLVKAIVEPSSNWGMFQVVNHGIPDETIRRLKEVGQAFFEIPQEEKEAYTKPPGSQTIEGYGTKLKKEVEGKRYWVDHLFNKIWPPSEINYQLCWGRCFNGELVRALVCFERAIVESKVEETRARMVPLQMPYSATVARPRYVPQPSPYRPLAGNVSGTCNGTPLPSPCFIDYHFWPKNPPSYRFELHTFHHMNAWTDVCLGLEGDEMKAVLGGDDMVYLLNINYYLPCPQPDLALGVPAHTDMSTFTVLVPNDVQGLEACRDDHWYDVEYIPNALIVHIGDQIEDHGEQGEDKNSWPVFLEPPSNLKVGTHPKLINEANLPKFESKCTLTIVPSSSTRPLNKFTF</sequence>
<evidence type="ECO:0000313" key="5">
    <source>
        <dbReference type="EMBL" id="KAE8656315.1"/>
    </source>
</evidence>
<comment type="similarity">
    <text evidence="3">Belongs to the iron/ascorbate-dependent oxidoreductase family.</text>
</comment>
<dbReference type="GO" id="GO:0016491">
    <property type="term" value="F:oxidoreductase activity"/>
    <property type="evidence" value="ECO:0007669"/>
    <property type="project" value="UniProtKB-KW"/>
</dbReference>
<keyword evidence="3" id="KW-0560">Oxidoreductase</keyword>
<organism evidence="5 6">
    <name type="scientific">Hibiscus syriacus</name>
    <name type="common">Rose of Sharon</name>
    <dbReference type="NCBI Taxonomy" id="106335"/>
    <lineage>
        <taxon>Eukaryota</taxon>
        <taxon>Viridiplantae</taxon>
        <taxon>Streptophyta</taxon>
        <taxon>Embryophyta</taxon>
        <taxon>Tracheophyta</taxon>
        <taxon>Spermatophyta</taxon>
        <taxon>Magnoliopsida</taxon>
        <taxon>eudicotyledons</taxon>
        <taxon>Gunneridae</taxon>
        <taxon>Pentapetalae</taxon>
        <taxon>rosids</taxon>
        <taxon>malvids</taxon>
        <taxon>Malvales</taxon>
        <taxon>Malvaceae</taxon>
        <taxon>Malvoideae</taxon>
        <taxon>Hibiscus</taxon>
    </lineage>
</organism>
<dbReference type="PROSITE" id="PS51471">
    <property type="entry name" value="FE2OG_OXY"/>
    <property type="match status" value="1"/>
</dbReference>
<dbReference type="Pfam" id="PF14226">
    <property type="entry name" value="DIOX_N"/>
    <property type="match status" value="1"/>
</dbReference>
<dbReference type="InterPro" id="IPR027443">
    <property type="entry name" value="IPNS-like_sf"/>
</dbReference>
<dbReference type="Pfam" id="PF03171">
    <property type="entry name" value="2OG-FeII_Oxy"/>
    <property type="match status" value="1"/>
</dbReference>
<reference evidence="5" key="1">
    <citation type="submission" date="2019-09" db="EMBL/GenBank/DDBJ databases">
        <title>Draft genome information of white flower Hibiscus syriacus.</title>
        <authorList>
            <person name="Kim Y.-M."/>
        </authorList>
    </citation>
    <scope>NUCLEOTIDE SEQUENCE [LARGE SCALE GENOMIC DNA]</scope>
    <source>
        <strain evidence="5">YM2019G1</strain>
    </source>
</reference>
<dbReference type="Gene3D" id="2.60.120.330">
    <property type="entry name" value="B-lactam Antibiotic, Isopenicillin N Synthase, Chain"/>
    <property type="match status" value="1"/>
</dbReference>
<dbReference type="GO" id="GO:0046872">
    <property type="term" value="F:metal ion binding"/>
    <property type="evidence" value="ECO:0007669"/>
    <property type="project" value="UniProtKB-KW"/>
</dbReference>
<dbReference type="InterPro" id="IPR050231">
    <property type="entry name" value="Iron_ascorbate_oxido_reductase"/>
</dbReference>
<evidence type="ECO:0000313" key="6">
    <source>
        <dbReference type="Proteomes" id="UP000436088"/>
    </source>
</evidence>
<evidence type="ECO:0000259" key="4">
    <source>
        <dbReference type="PROSITE" id="PS51471"/>
    </source>
</evidence>
<gene>
    <name evidence="5" type="ORF">F3Y22_tig00117005pilonHSYRG00405</name>
</gene>
<proteinExistence type="inferred from homology"/>
<dbReference type="AlphaFoldDB" id="A0A6A2WJU5"/>
<dbReference type="PANTHER" id="PTHR47990">
    <property type="entry name" value="2-OXOGLUTARATE (2OG) AND FE(II)-DEPENDENT OXYGENASE SUPERFAMILY PROTEIN-RELATED"/>
    <property type="match status" value="1"/>
</dbReference>
<comment type="caution">
    <text evidence="5">The sequence shown here is derived from an EMBL/GenBank/DDBJ whole genome shotgun (WGS) entry which is preliminary data.</text>
</comment>
<keyword evidence="6" id="KW-1185">Reference proteome</keyword>
<accession>A0A6A2WJU5</accession>
<name>A0A6A2WJU5_HIBSY</name>
<dbReference type="InterPro" id="IPR044861">
    <property type="entry name" value="IPNS-like_FE2OG_OXY"/>
</dbReference>
<feature type="domain" description="Fe2OG dioxygenase" evidence="4">
    <location>
        <begin position="268"/>
        <end position="355"/>
    </location>
</feature>
<evidence type="ECO:0000256" key="2">
    <source>
        <dbReference type="ARBA" id="ARBA00023004"/>
    </source>
</evidence>
<dbReference type="Proteomes" id="UP000436088">
    <property type="component" value="Unassembled WGS sequence"/>
</dbReference>
<dbReference type="InterPro" id="IPR026992">
    <property type="entry name" value="DIOX_N"/>
</dbReference>
<protein>
    <submittedName>
        <fullName evidence="5">Flavonol synthase/flavanone 3-hydroxylase</fullName>
    </submittedName>
</protein>
<evidence type="ECO:0000256" key="3">
    <source>
        <dbReference type="RuleBase" id="RU003682"/>
    </source>
</evidence>
<dbReference type="EMBL" id="VEPZ02001768">
    <property type="protein sequence ID" value="KAE8656315.1"/>
    <property type="molecule type" value="Genomic_DNA"/>
</dbReference>